<dbReference type="CDD" id="cd14733">
    <property type="entry name" value="BACK"/>
    <property type="match status" value="1"/>
</dbReference>
<organism evidence="3 4">
    <name type="scientific">Reticulomyxa filosa</name>
    <dbReference type="NCBI Taxonomy" id="46433"/>
    <lineage>
        <taxon>Eukaryota</taxon>
        <taxon>Sar</taxon>
        <taxon>Rhizaria</taxon>
        <taxon>Retaria</taxon>
        <taxon>Foraminifera</taxon>
        <taxon>Monothalamids</taxon>
        <taxon>Reticulomyxidae</taxon>
        <taxon>Reticulomyxa</taxon>
    </lineage>
</organism>
<proteinExistence type="predicted"/>
<sequence length="247" mass="28712">MAANHSVFHRQKKPRLDEETIDEMTTSANKKITADMTTMDEKTNKNKTGNDTQEKMSNDSMTVEIPAHKSILCAFSPFFKNCFQHHMKETLDGFIEVEDADPYVMYSLIQYMYTETIEPRDIDRIQLLVLADKYQIKRLILLCLNDLKNDINIDNCIDLLILSHRLSHIPLAVSVKNYCVEFITKNLNEVTKTNAFHKLKKNEFVNIMLEYIQTKNLSATSLGCDTDNKSAFKKKPKKRVFKQMQQF</sequence>
<dbReference type="CDD" id="cd18186">
    <property type="entry name" value="BTB_POZ_ZBTB_KLHL-like"/>
    <property type="match status" value="1"/>
</dbReference>
<reference evidence="3 4" key="1">
    <citation type="journal article" date="2013" name="Curr. Biol.">
        <title>The Genome of the Foraminiferan Reticulomyxa filosa.</title>
        <authorList>
            <person name="Glockner G."/>
            <person name="Hulsmann N."/>
            <person name="Schleicher M."/>
            <person name="Noegel A.A."/>
            <person name="Eichinger L."/>
            <person name="Gallinger C."/>
            <person name="Pawlowski J."/>
            <person name="Sierra R."/>
            <person name="Euteneuer U."/>
            <person name="Pillet L."/>
            <person name="Moustafa A."/>
            <person name="Platzer M."/>
            <person name="Groth M."/>
            <person name="Szafranski K."/>
            <person name="Schliwa M."/>
        </authorList>
    </citation>
    <scope>NUCLEOTIDE SEQUENCE [LARGE SCALE GENOMIC DNA]</scope>
</reference>
<evidence type="ECO:0000256" key="1">
    <source>
        <dbReference type="SAM" id="MobiDB-lite"/>
    </source>
</evidence>
<evidence type="ECO:0000313" key="4">
    <source>
        <dbReference type="Proteomes" id="UP000023152"/>
    </source>
</evidence>
<dbReference type="Gene3D" id="3.30.710.10">
    <property type="entry name" value="Potassium Channel Kv1.1, Chain A"/>
    <property type="match status" value="1"/>
</dbReference>
<feature type="domain" description="BTB" evidence="2">
    <location>
        <begin position="50"/>
        <end position="121"/>
    </location>
</feature>
<dbReference type="SMART" id="SM00225">
    <property type="entry name" value="BTB"/>
    <property type="match status" value="1"/>
</dbReference>
<dbReference type="OMA" id="AWRFHAL"/>
<feature type="region of interest" description="Disordered" evidence="1">
    <location>
        <begin position="1"/>
        <end position="20"/>
    </location>
</feature>
<dbReference type="Proteomes" id="UP000023152">
    <property type="component" value="Unassembled WGS sequence"/>
</dbReference>
<evidence type="ECO:0000259" key="2">
    <source>
        <dbReference type="PROSITE" id="PS50097"/>
    </source>
</evidence>
<accession>X6NUC6</accession>
<dbReference type="EMBL" id="ASPP01006001">
    <property type="protein sequence ID" value="ETO29533.1"/>
    <property type="molecule type" value="Genomic_DNA"/>
</dbReference>
<name>X6NUC6_RETFI</name>
<dbReference type="PANTHER" id="PTHR24413">
    <property type="entry name" value="SPECKLE-TYPE POZ PROTEIN"/>
    <property type="match status" value="1"/>
</dbReference>
<dbReference type="InterPro" id="IPR000210">
    <property type="entry name" value="BTB/POZ_dom"/>
</dbReference>
<feature type="region of interest" description="Disordered" evidence="1">
    <location>
        <begin position="35"/>
        <end position="57"/>
    </location>
</feature>
<gene>
    <name evidence="3" type="ORF">RFI_07589</name>
</gene>
<dbReference type="InterPro" id="IPR011333">
    <property type="entry name" value="SKP1/BTB/POZ_sf"/>
</dbReference>
<comment type="caution">
    <text evidence="3">The sequence shown here is derived from an EMBL/GenBank/DDBJ whole genome shotgun (WGS) entry which is preliminary data.</text>
</comment>
<dbReference type="OrthoDB" id="6359816at2759"/>
<keyword evidence="4" id="KW-1185">Reference proteome</keyword>
<dbReference type="PROSITE" id="PS50097">
    <property type="entry name" value="BTB"/>
    <property type="match status" value="1"/>
</dbReference>
<dbReference type="SUPFAM" id="SSF54695">
    <property type="entry name" value="POZ domain"/>
    <property type="match status" value="1"/>
</dbReference>
<protein>
    <recommendedName>
        <fullName evidence="2">BTB domain-containing protein</fullName>
    </recommendedName>
</protein>
<dbReference type="AlphaFoldDB" id="X6NUC6"/>
<dbReference type="Gene3D" id="1.25.40.420">
    <property type="match status" value="1"/>
</dbReference>
<dbReference type="Pfam" id="PF00651">
    <property type="entry name" value="BTB"/>
    <property type="match status" value="1"/>
</dbReference>
<evidence type="ECO:0000313" key="3">
    <source>
        <dbReference type="EMBL" id="ETO29533.1"/>
    </source>
</evidence>